<evidence type="ECO:0000256" key="8">
    <source>
        <dbReference type="SAM" id="Phobius"/>
    </source>
</evidence>
<dbReference type="Pfam" id="PF01431">
    <property type="entry name" value="Peptidase_M13"/>
    <property type="match status" value="1"/>
</dbReference>
<evidence type="ECO:0000256" key="6">
    <source>
        <dbReference type="ARBA" id="ARBA00023049"/>
    </source>
</evidence>
<protein>
    <recommendedName>
        <fullName evidence="9">LITAF domain-containing protein</fullName>
    </recommendedName>
</protein>
<dbReference type="GO" id="GO:0005886">
    <property type="term" value="C:plasma membrane"/>
    <property type="evidence" value="ECO:0007669"/>
    <property type="project" value="TreeGrafter"/>
</dbReference>
<dbReference type="InterPro" id="IPR000718">
    <property type="entry name" value="Peptidase_M13"/>
</dbReference>
<keyword evidence="8" id="KW-0812">Transmembrane</keyword>
<evidence type="ECO:0000256" key="1">
    <source>
        <dbReference type="ARBA" id="ARBA00001947"/>
    </source>
</evidence>
<feature type="compositionally biased region" description="Low complexity" evidence="7">
    <location>
        <begin position="23"/>
        <end position="36"/>
    </location>
</feature>
<keyword evidence="11" id="KW-1185">Reference proteome</keyword>
<dbReference type="Gene3D" id="1.10.1380.10">
    <property type="entry name" value="Neutral endopeptidase , domain2"/>
    <property type="match status" value="1"/>
</dbReference>
<dbReference type="InterPro" id="IPR018497">
    <property type="entry name" value="Peptidase_M13_C"/>
</dbReference>
<dbReference type="PANTHER" id="PTHR11733">
    <property type="entry name" value="ZINC METALLOPROTEASE FAMILY M13 NEPRILYSIN-RELATED"/>
    <property type="match status" value="1"/>
</dbReference>
<dbReference type="GO" id="GO:0016485">
    <property type="term" value="P:protein processing"/>
    <property type="evidence" value="ECO:0007669"/>
    <property type="project" value="TreeGrafter"/>
</dbReference>
<dbReference type="Proteomes" id="UP000005408">
    <property type="component" value="Unassembled WGS sequence"/>
</dbReference>
<keyword evidence="8" id="KW-1133">Transmembrane helix</keyword>
<evidence type="ECO:0000256" key="7">
    <source>
        <dbReference type="SAM" id="MobiDB-lite"/>
    </source>
</evidence>
<dbReference type="Gene3D" id="3.40.390.10">
    <property type="entry name" value="Collagenase (Catalytic Domain)"/>
    <property type="match status" value="1"/>
</dbReference>
<dbReference type="Pfam" id="PF05649">
    <property type="entry name" value="Peptidase_M13_N"/>
    <property type="match status" value="1"/>
</dbReference>
<keyword evidence="5" id="KW-0862">Zinc</keyword>
<feature type="region of interest" description="Disordered" evidence="7">
    <location>
        <begin position="1"/>
        <end position="36"/>
    </location>
</feature>
<name>A0A8W8NJE7_MAGGI</name>
<dbReference type="GO" id="GO:0046872">
    <property type="term" value="F:metal ion binding"/>
    <property type="evidence" value="ECO:0007669"/>
    <property type="project" value="UniProtKB-KW"/>
</dbReference>
<keyword evidence="2" id="KW-0645">Protease</keyword>
<accession>A0A8W8NJE7</accession>
<dbReference type="CDD" id="cd08662">
    <property type="entry name" value="M13"/>
    <property type="match status" value="1"/>
</dbReference>
<reference evidence="10" key="1">
    <citation type="submission" date="2022-08" db="UniProtKB">
        <authorList>
            <consortium name="EnsemblMetazoa"/>
        </authorList>
    </citation>
    <scope>IDENTIFICATION</scope>
    <source>
        <strain evidence="10">05x7-T-G4-1.051#20</strain>
    </source>
</reference>
<evidence type="ECO:0000313" key="10">
    <source>
        <dbReference type="EnsemblMetazoa" id="G5550.4:cds"/>
    </source>
</evidence>
<feature type="transmembrane region" description="Helical" evidence="8">
    <location>
        <begin position="86"/>
        <end position="110"/>
    </location>
</feature>
<dbReference type="PRINTS" id="PR00786">
    <property type="entry name" value="NEPRILYSIN"/>
</dbReference>
<organism evidence="10 11">
    <name type="scientific">Magallana gigas</name>
    <name type="common">Pacific oyster</name>
    <name type="synonym">Crassostrea gigas</name>
    <dbReference type="NCBI Taxonomy" id="29159"/>
    <lineage>
        <taxon>Eukaryota</taxon>
        <taxon>Metazoa</taxon>
        <taxon>Spiralia</taxon>
        <taxon>Lophotrochozoa</taxon>
        <taxon>Mollusca</taxon>
        <taxon>Bivalvia</taxon>
        <taxon>Autobranchia</taxon>
        <taxon>Pteriomorphia</taxon>
        <taxon>Ostreida</taxon>
        <taxon>Ostreoidea</taxon>
        <taxon>Ostreidae</taxon>
        <taxon>Magallana</taxon>
    </lineage>
</organism>
<evidence type="ECO:0000256" key="2">
    <source>
        <dbReference type="ARBA" id="ARBA00022670"/>
    </source>
</evidence>
<dbReference type="Pfam" id="PF10601">
    <property type="entry name" value="zf-LITAF-like"/>
    <property type="match status" value="1"/>
</dbReference>
<dbReference type="InterPro" id="IPR024079">
    <property type="entry name" value="MetalloPept_cat_dom_sf"/>
</dbReference>
<dbReference type="EnsemblMetazoa" id="G5550.4">
    <property type="protein sequence ID" value="G5550.4:cds"/>
    <property type="gene ID" value="G5550"/>
</dbReference>
<evidence type="ECO:0000256" key="4">
    <source>
        <dbReference type="ARBA" id="ARBA00022801"/>
    </source>
</evidence>
<keyword evidence="8" id="KW-0472">Membrane</keyword>
<evidence type="ECO:0000256" key="3">
    <source>
        <dbReference type="ARBA" id="ARBA00022723"/>
    </source>
</evidence>
<sequence length="948" mass="108031">MSQDPPPAYSEKGQDPGYPNVNPQSFPSQPGYPQSYQPQVQQSVVVVQQPSAYPVGVLRFGRYPLQMRCPQCQADILTSTDLELGTFAWCMCVLIACFWLWPFCFIALCIDSLKDVIHSCPNCKKELGRYKRICLGGEGSFILISSKVASSVVIASGVSSAAANSTEENIQVDIMTENYAEFGKSTDRSPIVPEISIRSFTFRVTEIALGLVAFLAVVVCIILGSMVSSGVGNGSDSPSTSAQVGQNQLCVSPPCLKSASYVVSNLNTSVKPCDNFYKYACGRFKIENPLDPETSSRTVYSNMYYHNEEKLKKLLESPIVRSQDYSTERKLKHYFSSCTDTYRKERAKGSPLITKVINNIGGWYVLGTFNNNSFDFHNAFRKVSVDYWTAAFYTFRVATDWYDWHKRVIELDYAGMSMYWYYYTEPSTEKYRNDMKTFMRRLANFLVRDSNITLDNNTKNARIETFINDAFTIEMNLANITKNTMPTSDPHAYEKRVSISDLNTMLGTEIDFATHIQYMFNDANVGPSTKIVLREADWLKKMNDMIGSLGANKTRMLNNYLVWKVMDRYDVELSWEYVHASREFYVDRYGIPQFLGTWLYCFQNMDRYLGDALSSMYVRDHFADKNKEKAHEILDYVKEALIDSTMQNTFMDDATKARAKAKMQGSLDKLGYPDFMMNDAAMDNLYSSLNVDQYDYFGNLLSVNNYIQKSWNKKLKNHVNKEEEWVYRTYDTFMSYYNPWNELLVPAGLLQFPFYDYTLPHFMNFGSMGSVIAHHLVHGIDHSGGYYNVEGVFEDWWSNQTTNKWIDAKKCVENYYNNQSMGPFTIPGQTIPIKVPVNGLRWSAEAMAETSGVQIAYKAYKKWVQKNGGEKLAPGLGLTNDQMFFVSYAQASCYNRNDNVAYYNAVRGTVSEDIRTNSALAQIKEFSTAFNCPAKTAMNAEVKCAMYG</sequence>
<evidence type="ECO:0000259" key="9">
    <source>
        <dbReference type="PROSITE" id="PS51837"/>
    </source>
</evidence>
<dbReference type="InterPro" id="IPR042089">
    <property type="entry name" value="Peptidase_M13_dom_2"/>
</dbReference>
<dbReference type="PANTHER" id="PTHR11733:SF195">
    <property type="entry name" value="ENDOTHELIN-CONVERTING ENZYME-LIKE 1"/>
    <property type="match status" value="1"/>
</dbReference>
<feature type="domain" description="LITAF" evidence="9">
    <location>
        <begin position="47"/>
        <end position="132"/>
    </location>
</feature>
<proteinExistence type="predicted"/>
<dbReference type="PROSITE" id="PS51837">
    <property type="entry name" value="LITAF"/>
    <property type="match status" value="1"/>
</dbReference>
<feature type="transmembrane region" description="Helical" evidence="8">
    <location>
        <begin position="207"/>
        <end position="227"/>
    </location>
</feature>
<dbReference type="PROSITE" id="PS51885">
    <property type="entry name" value="NEPRILYSIN"/>
    <property type="match status" value="1"/>
</dbReference>
<keyword evidence="3" id="KW-0479">Metal-binding</keyword>
<keyword evidence="6" id="KW-0482">Metalloprotease</keyword>
<dbReference type="GO" id="GO:0004222">
    <property type="term" value="F:metalloendopeptidase activity"/>
    <property type="evidence" value="ECO:0007669"/>
    <property type="project" value="InterPro"/>
</dbReference>
<evidence type="ECO:0000256" key="5">
    <source>
        <dbReference type="ARBA" id="ARBA00022833"/>
    </source>
</evidence>
<comment type="cofactor">
    <cofactor evidence="1">
        <name>Zn(2+)</name>
        <dbReference type="ChEBI" id="CHEBI:29105"/>
    </cofactor>
</comment>
<evidence type="ECO:0000313" key="11">
    <source>
        <dbReference type="Proteomes" id="UP000005408"/>
    </source>
</evidence>
<keyword evidence="4" id="KW-0378">Hydrolase</keyword>
<dbReference type="SMART" id="SM00714">
    <property type="entry name" value="LITAF"/>
    <property type="match status" value="1"/>
</dbReference>
<dbReference type="SUPFAM" id="SSF55486">
    <property type="entry name" value="Metalloproteases ('zincins'), catalytic domain"/>
    <property type="match status" value="1"/>
</dbReference>
<dbReference type="InterPro" id="IPR008753">
    <property type="entry name" value="Peptidase_M13_N"/>
</dbReference>
<dbReference type="InterPro" id="IPR006629">
    <property type="entry name" value="LITAF"/>
</dbReference>
<dbReference type="AlphaFoldDB" id="A0A8W8NJE7"/>